<comment type="caution">
    <text evidence="1">The sequence shown here is derived from an EMBL/GenBank/DDBJ whole genome shotgun (WGS) entry which is preliminary data.</text>
</comment>
<proteinExistence type="predicted"/>
<accession>A0A834Z878</accession>
<dbReference type="InterPro" id="IPR004158">
    <property type="entry name" value="DUF247_pln"/>
</dbReference>
<dbReference type="OrthoDB" id="1378449at2759"/>
<protein>
    <submittedName>
        <fullName evidence="1">Uncharacterized protein</fullName>
    </submittedName>
</protein>
<evidence type="ECO:0000313" key="2">
    <source>
        <dbReference type="Proteomes" id="UP000655225"/>
    </source>
</evidence>
<sequence>MEDSWLDLEIEPKAYIPQHVSTGPYHRGKARLKEMEKQKWRLLQHVVQRTGRQVKLLLDAMSELEETARQCFAKQFNYIESGEFMEMMLLDACFVLELLNVSVNGLIYCGYSWGPHIHFERSLAINNVTSYLRFTNGLINSSQDVLDKGIIDHELGSEEEVASLFNNLYTDIAFDINDCYLSGNDAFAGCANYFRAYSRQIEEGGIKGHFQEIKYLMEDHISVEIRGSDDTLVSSISEKMEKKSSSVCICRVPDRLRKLNEQAYAPELVSIGPLHRTNKEGLQAMEEQKWHYLYMLLGRKLKLEATLDNCVQAIRELEHRARKCYAEPINLTSDQFVEVMLVDGCFIIELFLKYTTKGLRRKRDPIFHTPRMLFSLRCDMILLENQLPFFVLEHLFNLVPIPKQCGESLTELAFRFFKTIIPGDKQILQEKFNQEGSHLLDLIHNCYLPTYLKVLPKREGRHYGLHCATKLQESGVKFKKAKAASSLLDIKFGKGVLEFPPIKIHHYTDSLLRNLVALEQCYEDFGLHISSYALLIGSLIRSRKDVKLLHGKGILTNSLDNDEEVSALFNMLCKEVKVAVEDFYYEGLCEQVNSYKRANGCEWWAKLKRH</sequence>
<dbReference type="PANTHER" id="PTHR31170:SF25">
    <property type="entry name" value="BNAA09G04570D PROTEIN"/>
    <property type="match status" value="1"/>
</dbReference>
<dbReference type="PANTHER" id="PTHR31170">
    <property type="entry name" value="BNAC04G53230D PROTEIN"/>
    <property type="match status" value="1"/>
</dbReference>
<dbReference type="Proteomes" id="UP000655225">
    <property type="component" value="Unassembled WGS sequence"/>
</dbReference>
<dbReference type="EMBL" id="JABCRI010000008">
    <property type="protein sequence ID" value="KAF8401322.1"/>
    <property type="molecule type" value="Genomic_DNA"/>
</dbReference>
<dbReference type="Pfam" id="PF03140">
    <property type="entry name" value="DUF247"/>
    <property type="match status" value="3"/>
</dbReference>
<gene>
    <name evidence="1" type="ORF">HHK36_012256</name>
</gene>
<dbReference type="OMA" id="WRYCYAL"/>
<reference evidence="1 2" key="1">
    <citation type="submission" date="2020-04" db="EMBL/GenBank/DDBJ databases">
        <title>Plant Genome Project.</title>
        <authorList>
            <person name="Zhang R.-G."/>
        </authorList>
    </citation>
    <scope>NUCLEOTIDE SEQUENCE [LARGE SCALE GENOMIC DNA]</scope>
    <source>
        <strain evidence="1">YNK0</strain>
        <tissue evidence="1">Leaf</tissue>
    </source>
</reference>
<dbReference type="AlphaFoldDB" id="A0A834Z878"/>
<organism evidence="1 2">
    <name type="scientific">Tetracentron sinense</name>
    <name type="common">Spur-leaf</name>
    <dbReference type="NCBI Taxonomy" id="13715"/>
    <lineage>
        <taxon>Eukaryota</taxon>
        <taxon>Viridiplantae</taxon>
        <taxon>Streptophyta</taxon>
        <taxon>Embryophyta</taxon>
        <taxon>Tracheophyta</taxon>
        <taxon>Spermatophyta</taxon>
        <taxon>Magnoliopsida</taxon>
        <taxon>Trochodendrales</taxon>
        <taxon>Trochodendraceae</taxon>
        <taxon>Tetracentron</taxon>
    </lineage>
</organism>
<name>A0A834Z878_TETSI</name>
<keyword evidence="2" id="KW-1185">Reference proteome</keyword>
<evidence type="ECO:0000313" key="1">
    <source>
        <dbReference type="EMBL" id="KAF8401322.1"/>
    </source>
</evidence>